<dbReference type="PROSITE" id="PS51257">
    <property type="entry name" value="PROKAR_LIPOPROTEIN"/>
    <property type="match status" value="1"/>
</dbReference>
<gene>
    <name evidence="1" type="ORF">EZJ43_03965</name>
</gene>
<protein>
    <submittedName>
        <fullName evidence="1">Uncharacterized protein</fullName>
    </submittedName>
</protein>
<dbReference type="RefSeq" id="WP_133261375.1">
    <property type="nucleotide sequence ID" value="NZ_SJCY01000002.1"/>
</dbReference>
<evidence type="ECO:0000313" key="1">
    <source>
        <dbReference type="EMBL" id="TDG37282.1"/>
    </source>
</evidence>
<dbReference type="InterPro" id="IPR013783">
    <property type="entry name" value="Ig-like_fold"/>
</dbReference>
<accession>A0A4R5MNE6</accession>
<organism evidence="1 2">
    <name type="scientific">Pedobacter changchengzhani</name>
    <dbReference type="NCBI Taxonomy" id="2529274"/>
    <lineage>
        <taxon>Bacteria</taxon>
        <taxon>Pseudomonadati</taxon>
        <taxon>Bacteroidota</taxon>
        <taxon>Sphingobacteriia</taxon>
        <taxon>Sphingobacteriales</taxon>
        <taxon>Sphingobacteriaceae</taxon>
        <taxon>Pedobacter</taxon>
    </lineage>
</organism>
<reference evidence="1 2" key="1">
    <citation type="submission" date="2019-02" db="EMBL/GenBank/DDBJ databases">
        <title>Pedobacter sp. nov., a novel speices isolated from soil of pinguins habitat in Antarcitica.</title>
        <authorList>
            <person name="He R.-H."/>
        </authorList>
    </citation>
    <scope>NUCLEOTIDE SEQUENCE [LARGE SCALE GENOMIC DNA]</scope>
    <source>
        <strain evidence="1 2">E01020</strain>
    </source>
</reference>
<dbReference type="EMBL" id="SJCY01000002">
    <property type="protein sequence ID" value="TDG37282.1"/>
    <property type="molecule type" value="Genomic_DNA"/>
</dbReference>
<comment type="caution">
    <text evidence="1">The sequence shown here is derived from an EMBL/GenBank/DDBJ whole genome shotgun (WGS) entry which is preliminary data.</text>
</comment>
<proteinExistence type="predicted"/>
<dbReference type="InterPro" id="IPR014756">
    <property type="entry name" value="Ig_E-set"/>
</dbReference>
<sequence length="378" mass="40470">MKNILKMGKNTLWLLPILMVSFFTSCKKDNAGGSKDAPTIQRIRVISKLDTIKNVVHRVNLDVNQVYDDYRVKPFDSTVVTGQLNNLYAIVGTSLKTTLSVSFNGYKVYFNPTLVTDNSIIVNTGTLTPYGPGQTDEIIVTTQYGTAKFKFPIKQPASTITDFSPLAGGAGDIVTINGLTFENLIAVRFGTIPAEIVGTPTKTQIKVKVPAGVVQANIFVETAGGITKSVGSFGFKYLAFDDALPTGWSLQGYNGVTFSTSTENPKRGTMSIKNTFPGAAYGGFKYYYNGATVSTSTLGLTSVKLSIFGGPGSTGKQVSLGLSGNYNNRITLTLTAGVYTDFTVPLSQLGNPTSITELVLQDFSGGGYIIYIDDIGFI</sequence>
<dbReference type="AlphaFoldDB" id="A0A4R5MNE6"/>
<dbReference type="Gene3D" id="2.60.40.10">
    <property type="entry name" value="Immunoglobulins"/>
    <property type="match status" value="2"/>
</dbReference>
<dbReference type="SUPFAM" id="SSF81296">
    <property type="entry name" value="E set domains"/>
    <property type="match status" value="1"/>
</dbReference>
<dbReference type="Proteomes" id="UP000295668">
    <property type="component" value="Unassembled WGS sequence"/>
</dbReference>
<dbReference type="Gene3D" id="2.60.120.260">
    <property type="entry name" value="Galactose-binding domain-like"/>
    <property type="match status" value="1"/>
</dbReference>
<dbReference type="OrthoDB" id="660167at2"/>
<evidence type="ECO:0000313" key="2">
    <source>
        <dbReference type="Proteomes" id="UP000295668"/>
    </source>
</evidence>
<keyword evidence="2" id="KW-1185">Reference proteome</keyword>
<name>A0A4R5MNE6_9SPHI</name>